<evidence type="ECO:0000313" key="2">
    <source>
        <dbReference type="Proteomes" id="UP000018888"/>
    </source>
</evidence>
<protein>
    <submittedName>
        <fullName evidence="1">Uncharacterized protein</fullName>
    </submittedName>
</protein>
<dbReference type="Proteomes" id="UP000018888">
    <property type="component" value="Unassembled WGS sequence"/>
</dbReference>
<proteinExistence type="predicted"/>
<keyword evidence="2" id="KW-1185">Reference proteome</keyword>
<organism evidence="1 2">
    <name type="scientific">Rhizophagus irregularis (strain DAOM 181602 / DAOM 197198 / MUCL 43194)</name>
    <name type="common">Arbuscular mycorrhizal fungus</name>
    <name type="synonym">Glomus intraradices</name>
    <dbReference type="NCBI Taxonomy" id="747089"/>
    <lineage>
        <taxon>Eukaryota</taxon>
        <taxon>Fungi</taxon>
        <taxon>Fungi incertae sedis</taxon>
        <taxon>Mucoromycota</taxon>
        <taxon>Glomeromycotina</taxon>
        <taxon>Glomeromycetes</taxon>
        <taxon>Glomerales</taxon>
        <taxon>Glomeraceae</taxon>
        <taxon>Rhizophagus</taxon>
    </lineage>
</organism>
<dbReference type="EMBL" id="AUPC02000240">
    <property type="protein sequence ID" value="POG64449.1"/>
    <property type="molecule type" value="Genomic_DNA"/>
</dbReference>
<dbReference type="VEuPathDB" id="FungiDB:RhiirFUN_004350"/>
<evidence type="ECO:0000313" key="1">
    <source>
        <dbReference type="EMBL" id="POG64449.1"/>
    </source>
</evidence>
<reference evidence="1 2" key="1">
    <citation type="journal article" date="2013" name="Proc. Natl. Acad. Sci. U.S.A.">
        <title>Genome of an arbuscular mycorrhizal fungus provides insight into the oldest plant symbiosis.</title>
        <authorList>
            <person name="Tisserant E."/>
            <person name="Malbreil M."/>
            <person name="Kuo A."/>
            <person name="Kohler A."/>
            <person name="Symeonidi A."/>
            <person name="Balestrini R."/>
            <person name="Charron P."/>
            <person name="Duensing N."/>
            <person name="Frei Dit Frey N."/>
            <person name="Gianinazzi-Pearson V."/>
            <person name="Gilbert L.B."/>
            <person name="Handa Y."/>
            <person name="Herr J.R."/>
            <person name="Hijri M."/>
            <person name="Koul R."/>
            <person name="Kawaguchi M."/>
            <person name="Krajinski F."/>
            <person name="Lammers P.J."/>
            <person name="Masclaux F.G."/>
            <person name="Murat C."/>
            <person name="Morin E."/>
            <person name="Ndikumana S."/>
            <person name="Pagni M."/>
            <person name="Petitpierre D."/>
            <person name="Requena N."/>
            <person name="Rosikiewicz P."/>
            <person name="Riley R."/>
            <person name="Saito K."/>
            <person name="San Clemente H."/>
            <person name="Shapiro H."/>
            <person name="van Tuinen D."/>
            <person name="Becard G."/>
            <person name="Bonfante P."/>
            <person name="Paszkowski U."/>
            <person name="Shachar-Hill Y.Y."/>
            <person name="Tuskan G.A."/>
            <person name="Young P.W."/>
            <person name="Sanders I.R."/>
            <person name="Henrissat B."/>
            <person name="Rensing S.A."/>
            <person name="Grigoriev I.V."/>
            <person name="Corradi N."/>
            <person name="Roux C."/>
            <person name="Martin F."/>
        </authorList>
    </citation>
    <scope>NUCLEOTIDE SEQUENCE [LARGE SCALE GENOMIC DNA]</scope>
    <source>
        <strain evidence="1 2">DAOM 197198</strain>
    </source>
</reference>
<sequence>MYDKMLSITKETFKLTQRQRTNPVFISSFIRENYHFKIWSSSRFPYKKYHWKTKSVPETSKPKKISRQKVPLKVTKEEKSKDVQILKSSEVSKHKIVKRFQKKELTQSTPDIKEPEIELSDIVELSKSTQLQVGDFVDVRR</sequence>
<name>A0A2P4PGC7_RHIID</name>
<reference evidence="1 2" key="2">
    <citation type="journal article" date="2018" name="New Phytol.">
        <title>High intraspecific genome diversity in the model arbuscular mycorrhizal symbiont Rhizophagus irregularis.</title>
        <authorList>
            <person name="Chen E.C.H."/>
            <person name="Morin E."/>
            <person name="Beaudet D."/>
            <person name="Noel J."/>
            <person name="Yildirir G."/>
            <person name="Ndikumana S."/>
            <person name="Charron P."/>
            <person name="St-Onge C."/>
            <person name="Giorgi J."/>
            <person name="Kruger M."/>
            <person name="Marton T."/>
            <person name="Ropars J."/>
            <person name="Grigoriev I.V."/>
            <person name="Hainaut M."/>
            <person name="Henrissat B."/>
            <person name="Roux C."/>
            <person name="Martin F."/>
            <person name="Corradi N."/>
        </authorList>
    </citation>
    <scope>NUCLEOTIDE SEQUENCE [LARGE SCALE GENOMIC DNA]</scope>
    <source>
        <strain evidence="1 2">DAOM 197198</strain>
    </source>
</reference>
<accession>A0A2P4PGC7</accession>
<gene>
    <name evidence="1" type="ORF">GLOIN_2v1675191</name>
</gene>
<comment type="caution">
    <text evidence="1">The sequence shown here is derived from an EMBL/GenBank/DDBJ whole genome shotgun (WGS) entry which is preliminary data.</text>
</comment>
<dbReference type="AlphaFoldDB" id="A0A2P4PGC7"/>